<dbReference type="PANTHER" id="PTHR46112">
    <property type="entry name" value="AMINOPEPTIDASE"/>
    <property type="match status" value="1"/>
</dbReference>
<evidence type="ECO:0000259" key="5">
    <source>
        <dbReference type="Pfam" id="PF01321"/>
    </source>
</evidence>
<dbReference type="InterPro" id="IPR000587">
    <property type="entry name" value="Creatinase_N"/>
</dbReference>
<evidence type="ECO:0000256" key="3">
    <source>
        <dbReference type="ARBA" id="ARBA00022801"/>
    </source>
</evidence>
<keyword evidence="3" id="KW-0378">Hydrolase</keyword>
<organism evidence="6 7">
    <name type="scientific">Lysinibacillus pakistanensis</name>
    <dbReference type="NCBI Taxonomy" id="759811"/>
    <lineage>
        <taxon>Bacteria</taxon>
        <taxon>Bacillati</taxon>
        <taxon>Bacillota</taxon>
        <taxon>Bacilli</taxon>
        <taxon>Bacillales</taxon>
        <taxon>Bacillaceae</taxon>
        <taxon>Lysinibacillus</taxon>
    </lineage>
</organism>
<feature type="domain" description="Creatinase N-terminal" evidence="5">
    <location>
        <begin position="5"/>
        <end position="135"/>
    </location>
</feature>
<comment type="cofactor">
    <cofactor evidence="1">
        <name>Mn(2+)</name>
        <dbReference type="ChEBI" id="CHEBI:29035"/>
    </cofactor>
</comment>
<dbReference type="InterPro" id="IPR029149">
    <property type="entry name" value="Creatin/AminoP/Spt16_N"/>
</dbReference>
<name>A0AAX3WSF2_9BACI</name>
<sequence>MYTKRREKLVSLMKKSSIDMAVLVPGPNMYYFTGLHLKQSERIALAIITKDEKLYFLMPQVELNKMDTQNSNATFSYSDEEGPFHALQQLKQQIGLLGIVGVEFDSMHVKEQRTIEGLTYEHLYDIGEVIRELRINKDSNEIQLMRQAVNIVEESLKATLPMIKAGISEMEVAAQLEYEMRRRGSEGTPFGTIVASGYRGALPHGRASTKTIEAGELIVLDFGSIYKGYVADITRTVAVGEISPTLEKIYSIVKQANEAAIETIKPGITAHEIDDTARAIIQNAGYGRFFTHRLGHGVGLSAHEEPYLMQQNKVVLKTGMAFTIEPGIYVKDVGGVRIEDNLIVTEDGYENLMTFSKELINL</sequence>
<dbReference type="Gene3D" id="3.90.230.10">
    <property type="entry name" value="Creatinase/methionine aminopeptidase superfamily"/>
    <property type="match status" value="1"/>
</dbReference>
<evidence type="ECO:0000313" key="7">
    <source>
        <dbReference type="Proteomes" id="UP001178322"/>
    </source>
</evidence>
<dbReference type="SUPFAM" id="SSF53092">
    <property type="entry name" value="Creatinase/prolidase N-terminal domain"/>
    <property type="match status" value="1"/>
</dbReference>
<dbReference type="InterPro" id="IPR050659">
    <property type="entry name" value="Peptidase_M24B"/>
</dbReference>
<dbReference type="AlphaFoldDB" id="A0AAX3WSF2"/>
<dbReference type="Pfam" id="PF01321">
    <property type="entry name" value="Creatinase_N"/>
    <property type="match status" value="1"/>
</dbReference>
<reference evidence="6" key="1">
    <citation type="submission" date="2023-05" db="EMBL/GenBank/DDBJ databases">
        <title>Comparative genomics of Bacillaceae isolates and their secondary metabolite potential.</title>
        <authorList>
            <person name="Song L."/>
            <person name="Nielsen L.J."/>
            <person name="Mohite O."/>
            <person name="Xu X."/>
            <person name="Weber T."/>
            <person name="Kovacs A.T."/>
        </authorList>
    </citation>
    <scope>NUCLEOTIDE SEQUENCE</scope>
    <source>
        <strain evidence="6">LY1</strain>
    </source>
</reference>
<dbReference type="SUPFAM" id="SSF55920">
    <property type="entry name" value="Creatinase/aminopeptidase"/>
    <property type="match status" value="1"/>
</dbReference>
<accession>A0AAX3WSF2</accession>
<dbReference type="CDD" id="cd01092">
    <property type="entry name" value="APP-like"/>
    <property type="match status" value="1"/>
</dbReference>
<dbReference type="PANTHER" id="PTHR46112:SF2">
    <property type="entry name" value="XAA-PRO AMINOPEPTIDASE P-RELATED"/>
    <property type="match status" value="1"/>
</dbReference>
<dbReference type="RefSeq" id="WP_283868291.1">
    <property type="nucleotide sequence ID" value="NZ_CP126101.1"/>
</dbReference>
<dbReference type="InterPro" id="IPR000994">
    <property type="entry name" value="Pept_M24"/>
</dbReference>
<evidence type="ECO:0000259" key="4">
    <source>
        <dbReference type="Pfam" id="PF00557"/>
    </source>
</evidence>
<evidence type="ECO:0000313" key="6">
    <source>
        <dbReference type="EMBL" id="WHY49556.1"/>
    </source>
</evidence>
<evidence type="ECO:0000256" key="2">
    <source>
        <dbReference type="ARBA" id="ARBA00008766"/>
    </source>
</evidence>
<evidence type="ECO:0000256" key="1">
    <source>
        <dbReference type="ARBA" id="ARBA00001936"/>
    </source>
</evidence>
<comment type="similarity">
    <text evidence="2">Belongs to the peptidase M24B family.</text>
</comment>
<protein>
    <submittedName>
        <fullName evidence="6">Xaa-Pro peptidase family protein</fullName>
    </submittedName>
</protein>
<dbReference type="Proteomes" id="UP001178322">
    <property type="component" value="Chromosome"/>
</dbReference>
<dbReference type="Pfam" id="PF00557">
    <property type="entry name" value="Peptidase_M24"/>
    <property type="match status" value="1"/>
</dbReference>
<proteinExistence type="inferred from homology"/>
<dbReference type="FunFam" id="3.90.230.10:FF:000014">
    <property type="entry name" value="Aminopeptidase P family protein"/>
    <property type="match status" value="1"/>
</dbReference>
<dbReference type="GO" id="GO:0016787">
    <property type="term" value="F:hydrolase activity"/>
    <property type="evidence" value="ECO:0007669"/>
    <property type="project" value="UniProtKB-KW"/>
</dbReference>
<dbReference type="InterPro" id="IPR036005">
    <property type="entry name" value="Creatinase/aminopeptidase-like"/>
</dbReference>
<feature type="domain" description="Peptidase M24" evidence="4">
    <location>
        <begin position="144"/>
        <end position="346"/>
    </location>
</feature>
<gene>
    <name evidence="6" type="ORF">QNH24_14540</name>
</gene>
<dbReference type="EMBL" id="CP126101">
    <property type="protein sequence ID" value="WHY49556.1"/>
    <property type="molecule type" value="Genomic_DNA"/>
</dbReference>
<dbReference type="Gene3D" id="3.40.350.10">
    <property type="entry name" value="Creatinase/prolidase N-terminal domain"/>
    <property type="match status" value="1"/>
</dbReference>